<keyword evidence="1" id="KW-0175">Coiled coil</keyword>
<dbReference type="Proteomes" id="UP000324897">
    <property type="component" value="Chromosome 7"/>
</dbReference>
<feature type="region of interest" description="Disordered" evidence="2">
    <location>
        <begin position="265"/>
        <end position="298"/>
    </location>
</feature>
<name>A0A5J9U173_9POAL</name>
<comment type="caution">
    <text evidence="3">The sequence shown here is derived from an EMBL/GenBank/DDBJ whole genome shotgun (WGS) entry which is preliminary data.</text>
</comment>
<evidence type="ECO:0000256" key="1">
    <source>
        <dbReference type="SAM" id="Coils"/>
    </source>
</evidence>
<keyword evidence="4" id="KW-1185">Reference proteome</keyword>
<proteinExistence type="predicted"/>
<feature type="non-terminal residue" evidence="3">
    <location>
        <position position="1"/>
    </location>
</feature>
<evidence type="ECO:0000256" key="2">
    <source>
        <dbReference type="SAM" id="MobiDB-lite"/>
    </source>
</evidence>
<dbReference type="EMBL" id="RWGY01000029">
    <property type="protein sequence ID" value="TVU17459.1"/>
    <property type="molecule type" value="Genomic_DNA"/>
</dbReference>
<feature type="coiled-coil region" evidence="1">
    <location>
        <begin position="351"/>
        <end position="385"/>
    </location>
</feature>
<organism evidence="3 4">
    <name type="scientific">Eragrostis curvula</name>
    <name type="common">weeping love grass</name>
    <dbReference type="NCBI Taxonomy" id="38414"/>
    <lineage>
        <taxon>Eukaryota</taxon>
        <taxon>Viridiplantae</taxon>
        <taxon>Streptophyta</taxon>
        <taxon>Embryophyta</taxon>
        <taxon>Tracheophyta</taxon>
        <taxon>Spermatophyta</taxon>
        <taxon>Magnoliopsida</taxon>
        <taxon>Liliopsida</taxon>
        <taxon>Poales</taxon>
        <taxon>Poaceae</taxon>
        <taxon>PACMAD clade</taxon>
        <taxon>Chloridoideae</taxon>
        <taxon>Eragrostideae</taxon>
        <taxon>Eragrostidinae</taxon>
        <taxon>Eragrostis</taxon>
    </lineage>
</organism>
<gene>
    <name evidence="3" type="ORF">EJB05_33497</name>
</gene>
<evidence type="ECO:0000313" key="4">
    <source>
        <dbReference type="Proteomes" id="UP000324897"/>
    </source>
</evidence>
<sequence>MSKGWKADGFDERRVGGRKFRYLCNRFNGLQKPEELRPKQFVEMVEDVATLLCDSFTAVEAQDVEEGLLPKCRVNRIFDSLKITYPDHEMPMGRRRLKKGEEPEIPTTSYIQMRGWEKKAEAAVEASPSVTVSGRSGLRTATRKMKASVAAGLSTVKAERSKRKRTVCRGVRGAVDPDSTGTEPASGSHAEESVAGGNADLADEMPPAFEVSDSEVLLEVPESKGFVEDAVIDLFDSEEFLDGSNDQVDVMTVDDAGLARALHEMVNDTQSSSGRAAGTSDSEASRETSSSAESSSGAVNYDEVTSIATAMMSGLRELDLEELWINLESNSAPDLTELLERQGRVGAPAELIALRKEKSQWEATKASFENEILRLKSEAKKSEDDFMAYKTEAEKKHAEADEDRAALSGALREHSDKVKVGTVTLHKLFSDFLARYGRSAQDLSVGEEITLDTLLSWLEREL</sequence>
<accession>A0A5J9U173</accession>
<reference evidence="3 4" key="1">
    <citation type="journal article" date="2019" name="Sci. Rep.">
        <title>A high-quality genome of Eragrostis curvula grass provides insights into Poaceae evolution and supports new strategies to enhance forage quality.</title>
        <authorList>
            <person name="Carballo J."/>
            <person name="Santos B.A.C.M."/>
            <person name="Zappacosta D."/>
            <person name="Garbus I."/>
            <person name="Selva J.P."/>
            <person name="Gallo C.A."/>
            <person name="Diaz A."/>
            <person name="Albertini E."/>
            <person name="Caccamo M."/>
            <person name="Echenique V."/>
        </authorList>
    </citation>
    <scope>NUCLEOTIDE SEQUENCE [LARGE SCALE GENOMIC DNA]</scope>
    <source>
        <strain evidence="4">cv. Victoria</strain>
        <tissue evidence="3">Leaf</tissue>
    </source>
</reference>
<dbReference type="Gramene" id="TVU17459">
    <property type="protein sequence ID" value="TVU17459"/>
    <property type="gene ID" value="EJB05_33497"/>
</dbReference>
<protein>
    <submittedName>
        <fullName evidence="3">Uncharacterized protein</fullName>
    </submittedName>
</protein>
<feature type="region of interest" description="Disordered" evidence="2">
    <location>
        <begin position="167"/>
        <end position="205"/>
    </location>
</feature>
<feature type="compositionally biased region" description="Low complexity" evidence="2">
    <location>
        <begin position="287"/>
        <end position="298"/>
    </location>
</feature>
<dbReference type="AlphaFoldDB" id="A0A5J9U173"/>
<evidence type="ECO:0000313" key="3">
    <source>
        <dbReference type="EMBL" id="TVU17459.1"/>
    </source>
</evidence>